<evidence type="ECO:0000313" key="1">
    <source>
        <dbReference type="EMBL" id="KAF2436710.1"/>
    </source>
</evidence>
<dbReference type="Proteomes" id="UP000800235">
    <property type="component" value="Unassembled WGS sequence"/>
</dbReference>
<dbReference type="EMBL" id="MU007009">
    <property type="protein sequence ID" value="KAF2436710.1"/>
    <property type="molecule type" value="Genomic_DNA"/>
</dbReference>
<sequence length="405" mass="45148">MSSTSKFLWVSPKTGGTSQLSQKGTGEPAAIKAHAARHRHKVKRTADVIRLEQSKALNTTAENTVSSLPLFSMDCQFDALNQTSIKLDSHAADMLKTYFTIWIPSLSPEQSTTLLAQVPLQTLMTDAVILAATLAASYAKIVYHPTANDVTQSNDAVILQNCWKHKGEALRLLLERCNQELPEKFSGVLWWAMGGLAGCAFQANDPDEGRPHISAWIKLAPCYGFHRLSTLHLELLFMNEMRFSCLLGEPPMCPIAEVEPIVQKLIPDLTPFLGIPPSHFETLLDSYTSNSVTETLLQLYQPTEMINHRFCPKVGDQFSDLLLLRVFSAGFQLCTYAGGMISKENYSSFDECIRLSALLVINTTHLKASPRNHLLNKLLVDMHSRLKNPDLDMNQCWNNHPKAIL</sequence>
<evidence type="ECO:0000313" key="2">
    <source>
        <dbReference type="Proteomes" id="UP000800235"/>
    </source>
</evidence>
<gene>
    <name evidence="1" type="ORF">EJ08DRAFT_691036</name>
</gene>
<organism evidence="1 2">
    <name type="scientific">Tothia fuscella</name>
    <dbReference type="NCBI Taxonomy" id="1048955"/>
    <lineage>
        <taxon>Eukaryota</taxon>
        <taxon>Fungi</taxon>
        <taxon>Dikarya</taxon>
        <taxon>Ascomycota</taxon>
        <taxon>Pezizomycotina</taxon>
        <taxon>Dothideomycetes</taxon>
        <taxon>Pleosporomycetidae</taxon>
        <taxon>Venturiales</taxon>
        <taxon>Cylindrosympodiaceae</taxon>
        <taxon>Tothia</taxon>
    </lineage>
</organism>
<comment type="caution">
    <text evidence="1">The sequence shown here is derived from an EMBL/GenBank/DDBJ whole genome shotgun (WGS) entry which is preliminary data.</text>
</comment>
<name>A0A9P4P3K8_9PEZI</name>
<dbReference type="OrthoDB" id="4158087at2759"/>
<proteinExistence type="predicted"/>
<protein>
    <submittedName>
        <fullName evidence="1">Uncharacterized protein</fullName>
    </submittedName>
</protein>
<accession>A0A9P4P3K8</accession>
<keyword evidence="2" id="KW-1185">Reference proteome</keyword>
<dbReference type="AlphaFoldDB" id="A0A9P4P3K8"/>
<reference evidence="1" key="1">
    <citation type="journal article" date="2020" name="Stud. Mycol.">
        <title>101 Dothideomycetes genomes: a test case for predicting lifestyles and emergence of pathogens.</title>
        <authorList>
            <person name="Haridas S."/>
            <person name="Albert R."/>
            <person name="Binder M."/>
            <person name="Bloem J."/>
            <person name="Labutti K."/>
            <person name="Salamov A."/>
            <person name="Andreopoulos B."/>
            <person name="Baker S."/>
            <person name="Barry K."/>
            <person name="Bills G."/>
            <person name="Bluhm B."/>
            <person name="Cannon C."/>
            <person name="Castanera R."/>
            <person name="Culley D."/>
            <person name="Daum C."/>
            <person name="Ezra D."/>
            <person name="Gonzalez J."/>
            <person name="Henrissat B."/>
            <person name="Kuo A."/>
            <person name="Liang C."/>
            <person name="Lipzen A."/>
            <person name="Lutzoni F."/>
            <person name="Magnuson J."/>
            <person name="Mondo S."/>
            <person name="Nolan M."/>
            <person name="Ohm R."/>
            <person name="Pangilinan J."/>
            <person name="Park H.-J."/>
            <person name="Ramirez L."/>
            <person name="Alfaro M."/>
            <person name="Sun H."/>
            <person name="Tritt A."/>
            <person name="Yoshinaga Y."/>
            <person name="Zwiers L.-H."/>
            <person name="Turgeon B."/>
            <person name="Goodwin S."/>
            <person name="Spatafora J."/>
            <person name="Crous P."/>
            <person name="Grigoriev I."/>
        </authorList>
    </citation>
    <scope>NUCLEOTIDE SEQUENCE</scope>
    <source>
        <strain evidence="1">CBS 130266</strain>
    </source>
</reference>